<sequence length="94" mass="10354">MATLSKLDSRCEKCKHKDSCNNKRLMACALAEIPKSNMKNATLPNTASLAQPAARKHTPITIKMGEYGNINTSIEQIAEQINKAFQINCAFNKS</sequence>
<protein>
    <submittedName>
        <fullName evidence="1">Uncharacterized protein</fullName>
    </submittedName>
</protein>
<dbReference type="AlphaFoldDB" id="A0A7Y3V525"/>
<evidence type="ECO:0000313" key="1">
    <source>
        <dbReference type="EMBL" id="NOH14863.1"/>
    </source>
</evidence>
<comment type="caution">
    <text evidence="1">The sequence shown here is derived from an EMBL/GenBank/DDBJ whole genome shotgun (WGS) entry which is preliminary data.</text>
</comment>
<evidence type="ECO:0000313" key="2">
    <source>
        <dbReference type="Proteomes" id="UP000528432"/>
    </source>
</evidence>
<reference evidence="1 2" key="1">
    <citation type="submission" date="2020-05" db="EMBL/GenBank/DDBJ databases">
        <title>Draft genome sequence of Clostridium cochlearium strain AGROS13 isolated from a sheep dairy farm in New Zealand.</title>
        <authorList>
            <person name="Gupta T.B."/>
            <person name="Jauregui R."/>
            <person name="Risson A.N."/>
            <person name="Brightwell G."/>
            <person name="Maclean P."/>
        </authorList>
    </citation>
    <scope>NUCLEOTIDE SEQUENCE [LARGE SCALE GENOMIC DNA]</scope>
    <source>
        <strain evidence="1 2">AGROS13</strain>
    </source>
</reference>
<accession>A0A7Y3V525</accession>
<dbReference type="EMBL" id="JABFIF010000001">
    <property type="protein sequence ID" value="NOH14863.1"/>
    <property type="molecule type" value="Genomic_DNA"/>
</dbReference>
<dbReference type="Proteomes" id="UP000528432">
    <property type="component" value="Unassembled WGS sequence"/>
</dbReference>
<gene>
    <name evidence="1" type="ORF">HMJ28_00410</name>
</gene>
<dbReference type="RefSeq" id="WP_171302614.1">
    <property type="nucleotide sequence ID" value="NZ_JABFIF010000001.1"/>
</dbReference>
<proteinExistence type="predicted"/>
<name>A0A7Y3V525_CLOCO</name>
<organism evidence="1 2">
    <name type="scientific">Clostridium cochlearium</name>
    <dbReference type="NCBI Taxonomy" id="1494"/>
    <lineage>
        <taxon>Bacteria</taxon>
        <taxon>Bacillati</taxon>
        <taxon>Bacillota</taxon>
        <taxon>Clostridia</taxon>
        <taxon>Eubacteriales</taxon>
        <taxon>Clostridiaceae</taxon>
        <taxon>Clostridium</taxon>
    </lineage>
</organism>